<dbReference type="GeneID" id="63714543"/>
<keyword evidence="3" id="KW-1185">Reference proteome</keyword>
<feature type="region of interest" description="Disordered" evidence="1">
    <location>
        <begin position="127"/>
        <end position="155"/>
    </location>
</feature>
<dbReference type="AlphaFoldDB" id="A0A151GUR6"/>
<dbReference type="EMBL" id="LAYC01000001">
    <property type="protein sequence ID" value="KYK60762.1"/>
    <property type="molecule type" value="Genomic_DNA"/>
</dbReference>
<evidence type="ECO:0000256" key="1">
    <source>
        <dbReference type="SAM" id="MobiDB-lite"/>
    </source>
</evidence>
<evidence type="ECO:0000313" key="2">
    <source>
        <dbReference type="EMBL" id="KYK60762.1"/>
    </source>
</evidence>
<feature type="compositionally biased region" description="Polar residues" evidence="1">
    <location>
        <begin position="127"/>
        <end position="143"/>
    </location>
</feature>
<dbReference type="Proteomes" id="UP000076580">
    <property type="component" value="Chromosome 01"/>
</dbReference>
<comment type="caution">
    <text evidence="2">The sequence shown here is derived from an EMBL/GenBank/DDBJ whole genome shotgun (WGS) entry which is preliminary data.</text>
</comment>
<gene>
    <name evidence="2" type="ORF">DCS_01900</name>
</gene>
<evidence type="ECO:0000313" key="3">
    <source>
        <dbReference type="Proteomes" id="UP000076580"/>
    </source>
</evidence>
<feature type="region of interest" description="Disordered" evidence="1">
    <location>
        <begin position="65"/>
        <end position="109"/>
    </location>
</feature>
<name>A0A151GUR6_DRECN</name>
<accession>A0A151GUR6</accession>
<sequence length="155" mass="16608">MNPAKLATQITEFADDVHPSACAGMRPILTGSRGKCPSRRASRQAPAPIMAGIQPAACRLTQVAAVQPSNSSGDRAEDADPHGRQSTRRAIEAHRAASPHRQQGDCVTRRACPDPMSLYILHLRGQGNSRYPHTHPRTSQAGRNTLPDGVLGADF</sequence>
<reference evidence="2 3" key="1">
    <citation type="journal article" date="2016" name="Sci. Rep.">
        <title>Insights into Adaptations to a Near-Obligate Nematode Endoparasitic Lifestyle from the Finished Genome of Drechmeria coniospora.</title>
        <authorList>
            <person name="Zhang L."/>
            <person name="Zhou Z."/>
            <person name="Guo Q."/>
            <person name="Fokkens L."/>
            <person name="Miskei M."/>
            <person name="Pocsi I."/>
            <person name="Zhang W."/>
            <person name="Chen M."/>
            <person name="Wang L."/>
            <person name="Sun Y."/>
            <person name="Donzelli B.G."/>
            <person name="Gibson D.M."/>
            <person name="Nelson D.R."/>
            <person name="Luo J.G."/>
            <person name="Rep M."/>
            <person name="Liu H."/>
            <person name="Yang S."/>
            <person name="Wang J."/>
            <person name="Krasnoff S.B."/>
            <person name="Xu Y."/>
            <person name="Molnar I."/>
            <person name="Lin M."/>
        </authorList>
    </citation>
    <scope>NUCLEOTIDE SEQUENCE [LARGE SCALE GENOMIC DNA]</scope>
    <source>
        <strain evidence="2 3">ARSEF 6962</strain>
    </source>
</reference>
<dbReference type="InParanoid" id="A0A151GUR6"/>
<proteinExistence type="predicted"/>
<protein>
    <submittedName>
        <fullName evidence="2">Uncharacterized protein</fullName>
    </submittedName>
</protein>
<feature type="compositionally biased region" description="Basic and acidic residues" evidence="1">
    <location>
        <begin position="74"/>
        <end position="95"/>
    </location>
</feature>
<organism evidence="2 3">
    <name type="scientific">Drechmeria coniospora</name>
    <name type="common">Nematophagous fungus</name>
    <name type="synonym">Meria coniospora</name>
    <dbReference type="NCBI Taxonomy" id="98403"/>
    <lineage>
        <taxon>Eukaryota</taxon>
        <taxon>Fungi</taxon>
        <taxon>Dikarya</taxon>
        <taxon>Ascomycota</taxon>
        <taxon>Pezizomycotina</taxon>
        <taxon>Sordariomycetes</taxon>
        <taxon>Hypocreomycetidae</taxon>
        <taxon>Hypocreales</taxon>
        <taxon>Ophiocordycipitaceae</taxon>
        <taxon>Drechmeria</taxon>
    </lineage>
</organism>
<dbReference type="RefSeq" id="XP_040660114.1">
    <property type="nucleotide sequence ID" value="XM_040799231.1"/>
</dbReference>